<evidence type="ECO:0000313" key="5">
    <source>
        <dbReference type="Proteomes" id="UP000639772"/>
    </source>
</evidence>
<evidence type="ECO:0000256" key="1">
    <source>
        <dbReference type="SAM" id="MobiDB-lite"/>
    </source>
</evidence>
<name>A0A835R244_VANPL</name>
<feature type="region of interest" description="Disordered" evidence="1">
    <location>
        <begin position="1"/>
        <end position="21"/>
    </location>
</feature>
<comment type="caution">
    <text evidence="2">The sequence shown here is derived from an EMBL/GenBank/DDBJ whole genome shotgun (WGS) entry which is preliminary data.</text>
</comment>
<dbReference type="OrthoDB" id="367221at2759"/>
<gene>
    <name evidence="3" type="ORF">HPP92_011273</name>
    <name evidence="2" type="ORF">HPP92_011577</name>
</gene>
<dbReference type="InterPro" id="IPR040183">
    <property type="entry name" value="THUMPD1-like"/>
</dbReference>
<dbReference type="PANTHER" id="PTHR13452">
    <property type="entry name" value="THUMP DOMAIN CONTAINING PROTEIN 1-RELATED"/>
    <property type="match status" value="1"/>
</dbReference>
<dbReference type="AlphaFoldDB" id="A0A835R244"/>
<sequence>MAAENKPASNSGKGKKRKFLPHCKPVKKGLYPLRPGVEGFFITCDGGRERQAANEALDLLDSFYEELVDGSDSASKCKRTIPTKPVNKITKFKDSDSSSDEESVAEDKDVERKKEELSNSKENKNDIGEVDSRKIENHSVEKEAHDTPMKKQCIEKDASARETTDVVIAVNKPIDERIDDELNELKDRNKILIHLRVKIYFFSYDPFCPRRSNITKSANA</sequence>
<proteinExistence type="predicted"/>
<dbReference type="PANTHER" id="PTHR13452:SF10">
    <property type="entry name" value="THUMP DOMAIN-CONTAINING PROTEIN 1"/>
    <property type="match status" value="1"/>
</dbReference>
<feature type="region of interest" description="Disordered" evidence="1">
    <location>
        <begin position="92"/>
        <end position="149"/>
    </location>
</feature>
<feature type="compositionally biased region" description="Basic and acidic residues" evidence="1">
    <location>
        <begin position="105"/>
        <end position="149"/>
    </location>
</feature>
<dbReference type="EMBL" id="JADCNL010000005">
    <property type="protein sequence ID" value="KAG0480719.1"/>
    <property type="molecule type" value="Genomic_DNA"/>
</dbReference>
<reference evidence="4 5" key="1">
    <citation type="journal article" date="2020" name="Nat. Food">
        <title>A phased Vanilla planifolia genome enables genetic improvement of flavour and production.</title>
        <authorList>
            <person name="Hasing T."/>
            <person name="Tang H."/>
            <person name="Brym M."/>
            <person name="Khazi F."/>
            <person name="Huang T."/>
            <person name="Chambers A.H."/>
        </authorList>
    </citation>
    <scope>NUCLEOTIDE SEQUENCE [LARGE SCALE GENOMIC DNA]</scope>
    <source>
        <tissue evidence="2">Leaf</tissue>
    </source>
</reference>
<evidence type="ECO:0000313" key="3">
    <source>
        <dbReference type="EMBL" id="KAG0483189.1"/>
    </source>
</evidence>
<evidence type="ECO:0000313" key="4">
    <source>
        <dbReference type="Proteomes" id="UP000636800"/>
    </source>
</evidence>
<keyword evidence="4" id="KW-1185">Reference proteome</keyword>
<dbReference type="GO" id="GO:0006400">
    <property type="term" value="P:tRNA modification"/>
    <property type="evidence" value="ECO:0007669"/>
    <property type="project" value="InterPro"/>
</dbReference>
<dbReference type="GO" id="GO:0003723">
    <property type="term" value="F:RNA binding"/>
    <property type="evidence" value="ECO:0007669"/>
    <property type="project" value="InterPro"/>
</dbReference>
<dbReference type="Proteomes" id="UP000636800">
    <property type="component" value="Chromosome 5"/>
</dbReference>
<organism evidence="2 4">
    <name type="scientific">Vanilla planifolia</name>
    <name type="common">Vanilla</name>
    <dbReference type="NCBI Taxonomy" id="51239"/>
    <lineage>
        <taxon>Eukaryota</taxon>
        <taxon>Viridiplantae</taxon>
        <taxon>Streptophyta</taxon>
        <taxon>Embryophyta</taxon>
        <taxon>Tracheophyta</taxon>
        <taxon>Spermatophyta</taxon>
        <taxon>Magnoliopsida</taxon>
        <taxon>Liliopsida</taxon>
        <taxon>Asparagales</taxon>
        <taxon>Orchidaceae</taxon>
        <taxon>Vanilloideae</taxon>
        <taxon>Vanilleae</taxon>
        <taxon>Vanilla</taxon>
    </lineage>
</organism>
<accession>A0A835R244</accession>
<dbReference type="Proteomes" id="UP000639772">
    <property type="component" value="Unassembled WGS sequence"/>
</dbReference>
<evidence type="ECO:0008006" key="6">
    <source>
        <dbReference type="Google" id="ProtNLM"/>
    </source>
</evidence>
<evidence type="ECO:0000313" key="2">
    <source>
        <dbReference type="EMBL" id="KAG0480719.1"/>
    </source>
</evidence>
<protein>
    <recommendedName>
        <fullName evidence="6">Thump domain-containing protein</fullName>
    </recommendedName>
</protein>
<dbReference type="EMBL" id="JADCNM010000005">
    <property type="protein sequence ID" value="KAG0483189.1"/>
    <property type="molecule type" value="Genomic_DNA"/>
</dbReference>